<comment type="caution">
    <text evidence="1">The sequence shown here is derived from an EMBL/GenBank/DDBJ whole genome shotgun (WGS) entry which is preliminary data.</text>
</comment>
<proteinExistence type="predicted"/>
<dbReference type="EMBL" id="JAPFCC010000001">
    <property type="protein sequence ID" value="MCW7552084.1"/>
    <property type="molecule type" value="Genomic_DNA"/>
</dbReference>
<protein>
    <submittedName>
        <fullName evidence="1">Uncharacterized protein</fullName>
    </submittedName>
</protein>
<reference evidence="1 2" key="1">
    <citation type="submission" date="2022-10" db="EMBL/GenBank/DDBJ databases">
        <title>High-quality genome sequences of two octocoral-associated bacteria, Endozoicomonas euniceicola EF212 and Endozoicomonas gorgoniicola PS125.</title>
        <authorList>
            <person name="Chiou Y.-J."/>
            <person name="Chen Y.-H."/>
        </authorList>
    </citation>
    <scope>NUCLEOTIDE SEQUENCE [LARGE SCALE GENOMIC DNA]</scope>
    <source>
        <strain evidence="1 2">PS125</strain>
    </source>
</reference>
<gene>
    <name evidence="1" type="ORF">NX722_05380</name>
</gene>
<evidence type="ECO:0000313" key="1">
    <source>
        <dbReference type="EMBL" id="MCW7552084.1"/>
    </source>
</evidence>
<evidence type="ECO:0000313" key="2">
    <source>
        <dbReference type="Proteomes" id="UP001209854"/>
    </source>
</evidence>
<accession>A0ABT3MRT4</accession>
<keyword evidence="2" id="KW-1185">Reference proteome</keyword>
<organism evidence="1 2">
    <name type="scientific">Endozoicomonas gorgoniicola</name>
    <dbReference type="NCBI Taxonomy" id="1234144"/>
    <lineage>
        <taxon>Bacteria</taxon>
        <taxon>Pseudomonadati</taxon>
        <taxon>Pseudomonadota</taxon>
        <taxon>Gammaproteobacteria</taxon>
        <taxon>Oceanospirillales</taxon>
        <taxon>Endozoicomonadaceae</taxon>
        <taxon>Endozoicomonas</taxon>
    </lineage>
</organism>
<name>A0ABT3MRT4_9GAMM</name>
<sequence length="94" mass="10335">MIIATNDYLSGAKVRSTTRPTTAKCTLPQYMGFLISEPKSSTCSRLAEVTGISHDSANRFLQRENYQPKDMFDEAAQNLCLVGGTLTVDDTVLE</sequence>
<dbReference type="Proteomes" id="UP001209854">
    <property type="component" value="Unassembled WGS sequence"/>
</dbReference>